<sequence>MENNEGTEADDEGEDEVEDEFEGLDLEHNEDNKVDDGDANEVEDVNNDAFEGLEMVDHEGNLSSQHGLYHDSISRTYLQELFGNFPSSTDGMSEVQDDQSIGEYEIYEQYGNDDYSEDDDY</sequence>
<dbReference type="OrthoDB" id="5598268at2759"/>
<proteinExistence type="predicted"/>
<evidence type="ECO:0000256" key="1">
    <source>
        <dbReference type="SAM" id="MobiDB-lite"/>
    </source>
</evidence>
<name>A0A484LGX4_9ASTE</name>
<evidence type="ECO:0000313" key="3">
    <source>
        <dbReference type="Proteomes" id="UP000595140"/>
    </source>
</evidence>
<dbReference type="EMBL" id="OOIL02001451">
    <property type="protein sequence ID" value="VFQ75587.1"/>
    <property type="molecule type" value="Genomic_DNA"/>
</dbReference>
<feature type="compositionally biased region" description="Acidic residues" evidence="1">
    <location>
        <begin position="1"/>
        <end position="24"/>
    </location>
</feature>
<evidence type="ECO:0000313" key="2">
    <source>
        <dbReference type="EMBL" id="VFQ75587.1"/>
    </source>
</evidence>
<feature type="region of interest" description="Disordered" evidence="1">
    <location>
        <begin position="1"/>
        <end position="49"/>
    </location>
</feature>
<feature type="compositionally biased region" description="Acidic residues" evidence="1">
    <location>
        <begin position="37"/>
        <end position="46"/>
    </location>
</feature>
<accession>A0A484LGX4</accession>
<keyword evidence="3" id="KW-1185">Reference proteome</keyword>
<organism evidence="2 3">
    <name type="scientific">Cuscuta campestris</name>
    <dbReference type="NCBI Taxonomy" id="132261"/>
    <lineage>
        <taxon>Eukaryota</taxon>
        <taxon>Viridiplantae</taxon>
        <taxon>Streptophyta</taxon>
        <taxon>Embryophyta</taxon>
        <taxon>Tracheophyta</taxon>
        <taxon>Spermatophyta</taxon>
        <taxon>Magnoliopsida</taxon>
        <taxon>eudicotyledons</taxon>
        <taxon>Gunneridae</taxon>
        <taxon>Pentapetalae</taxon>
        <taxon>asterids</taxon>
        <taxon>lamiids</taxon>
        <taxon>Solanales</taxon>
        <taxon>Convolvulaceae</taxon>
        <taxon>Cuscuteae</taxon>
        <taxon>Cuscuta</taxon>
        <taxon>Cuscuta subgen. Grammica</taxon>
        <taxon>Cuscuta sect. Cleistogrammica</taxon>
    </lineage>
</organism>
<gene>
    <name evidence="2" type="ORF">CCAM_LOCUS17363</name>
</gene>
<protein>
    <submittedName>
        <fullName evidence="2">Uncharacterized protein</fullName>
    </submittedName>
</protein>
<reference evidence="2 3" key="1">
    <citation type="submission" date="2018-04" db="EMBL/GenBank/DDBJ databases">
        <authorList>
            <person name="Vogel A."/>
        </authorList>
    </citation>
    <scope>NUCLEOTIDE SEQUENCE [LARGE SCALE GENOMIC DNA]</scope>
</reference>
<dbReference type="AlphaFoldDB" id="A0A484LGX4"/>
<dbReference type="Proteomes" id="UP000595140">
    <property type="component" value="Unassembled WGS sequence"/>
</dbReference>
<feature type="compositionally biased region" description="Basic and acidic residues" evidence="1">
    <location>
        <begin position="25"/>
        <end position="36"/>
    </location>
</feature>